<feature type="region of interest" description="Disordered" evidence="1">
    <location>
        <begin position="1"/>
        <end position="26"/>
    </location>
</feature>
<dbReference type="EMBL" id="BGPR01003627">
    <property type="protein sequence ID" value="GBM90508.1"/>
    <property type="molecule type" value="Genomic_DNA"/>
</dbReference>
<reference evidence="2 3" key="1">
    <citation type="journal article" date="2019" name="Sci. Rep.">
        <title>Orb-weaving spider Araneus ventricosus genome elucidates the spidroin gene catalogue.</title>
        <authorList>
            <person name="Kono N."/>
            <person name="Nakamura H."/>
            <person name="Ohtoshi R."/>
            <person name="Moran D.A.P."/>
            <person name="Shinohara A."/>
            <person name="Yoshida Y."/>
            <person name="Fujiwara M."/>
            <person name="Mori M."/>
            <person name="Tomita M."/>
            <person name="Arakawa K."/>
        </authorList>
    </citation>
    <scope>NUCLEOTIDE SEQUENCE [LARGE SCALE GENOMIC DNA]</scope>
</reference>
<feature type="compositionally biased region" description="Polar residues" evidence="1">
    <location>
        <begin position="1"/>
        <end position="11"/>
    </location>
</feature>
<name>A0A4Y2JM09_ARAVE</name>
<dbReference type="AlphaFoldDB" id="A0A4Y2JM09"/>
<organism evidence="2 3">
    <name type="scientific">Araneus ventricosus</name>
    <name type="common">Orbweaver spider</name>
    <name type="synonym">Epeira ventricosa</name>
    <dbReference type="NCBI Taxonomy" id="182803"/>
    <lineage>
        <taxon>Eukaryota</taxon>
        <taxon>Metazoa</taxon>
        <taxon>Ecdysozoa</taxon>
        <taxon>Arthropoda</taxon>
        <taxon>Chelicerata</taxon>
        <taxon>Arachnida</taxon>
        <taxon>Araneae</taxon>
        <taxon>Araneomorphae</taxon>
        <taxon>Entelegynae</taxon>
        <taxon>Araneoidea</taxon>
        <taxon>Araneidae</taxon>
        <taxon>Araneus</taxon>
    </lineage>
</organism>
<accession>A0A4Y2JM09</accession>
<evidence type="ECO:0000313" key="2">
    <source>
        <dbReference type="EMBL" id="GBM90508.1"/>
    </source>
</evidence>
<sequence length="89" mass="10171">MRNSRSCSSAWEKNHPSSKDPDGKHFSDMDKLRHLLKIIDSIVMRIKNTANQKIKENIDARILYGAENQLGPTLGSHYIVRANRFKGYG</sequence>
<protein>
    <submittedName>
        <fullName evidence="2">Uncharacterized protein</fullName>
    </submittedName>
</protein>
<proteinExistence type="predicted"/>
<keyword evidence="3" id="KW-1185">Reference proteome</keyword>
<comment type="caution">
    <text evidence="2">The sequence shown here is derived from an EMBL/GenBank/DDBJ whole genome shotgun (WGS) entry which is preliminary data.</text>
</comment>
<feature type="compositionally biased region" description="Basic and acidic residues" evidence="1">
    <location>
        <begin position="12"/>
        <end position="26"/>
    </location>
</feature>
<dbReference type="Proteomes" id="UP000499080">
    <property type="component" value="Unassembled WGS sequence"/>
</dbReference>
<evidence type="ECO:0000256" key="1">
    <source>
        <dbReference type="SAM" id="MobiDB-lite"/>
    </source>
</evidence>
<evidence type="ECO:0000313" key="3">
    <source>
        <dbReference type="Proteomes" id="UP000499080"/>
    </source>
</evidence>
<gene>
    <name evidence="2" type="ORF">AVEN_215770_1</name>
</gene>